<dbReference type="GO" id="GO:0050126">
    <property type="term" value="F:N-carbamoylputrescine amidase activity"/>
    <property type="evidence" value="ECO:0007669"/>
    <property type="project" value="TreeGrafter"/>
</dbReference>
<dbReference type="InterPro" id="IPR050345">
    <property type="entry name" value="Aliph_Amidase/BUP"/>
</dbReference>
<reference evidence="3 4" key="1">
    <citation type="submission" date="2024-03" db="EMBL/GenBank/DDBJ databases">
        <title>The Acrasis kona genome and developmental transcriptomes reveal deep origins of eukaryotic multicellular pathways.</title>
        <authorList>
            <person name="Sheikh S."/>
            <person name="Fu C.-J."/>
            <person name="Brown M.W."/>
            <person name="Baldauf S.L."/>
        </authorList>
    </citation>
    <scope>NUCLEOTIDE SEQUENCE [LARGE SCALE GENOMIC DNA]</scope>
    <source>
        <strain evidence="3 4">ATCC MYA-3509</strain>
    </source>
</reference>
<accession>A0AAW2YUP5</accession>
<evidence type="ECO:0000313" key="3">
    <source>
        <dbReference type="EMBL" id="KAL0480578.1"/>
    </source>
</evidence>
<dbReference type="GO" id="GO:0033388">
    <property type="term" value="P:putrescine biosynthetic process from arginine"/>
    <property type="evidence" value="ECO:0007669"/>
    <property type="project" value="TreeGrafter"/>
</dbReference>
<protein>
    <submittedName>
        <fullName evidence="3">N-carbamoylputrescine amidase</fullName>
    </submittedName>
</protein>
<organism evidence="3 4">
    <name type="scientific">Acrasis kona</name>
    <dbReference type="NCBI Taxonomy" id="1008807"/>
    <lineage>
        <taxon>Eukaryota</taxon>
        <taxon>Discoba</taxon>
        <taxon>Heterolobosea</taxon>
        <taxon>Tetramitia</taxon>
        <taxon>Eutetramitia</taxon>
        <taxon>Acrasidae</taxon>
        <taxon>Acrasis</taxon>
    </lineage>
</organism>
<gene>
    <name evidence="3" type="ORF">AKO1_006835</name>
</gene>
<evidence type="ECO:0000256" key="1">
    <source>
        <dbReference type="ARBA" id="ARBA00022801"/>
    </source>
</evidence>
<feature type="domain" description="CN hydrolase" evidence="2">
    <location>
        <begin position="6"/>
        <end position="260"/>
    </location>
</feature>
<name>A0AAW2YUP5_9EUKA</name>
<dbReference type="PANTHER" id="PTHR43674:SF2">
    <property type="entry name" value="BETA-UREIDOPROPIONASE"/>
    <property type="match status" value="1"/>
</dbReference>
<dbReference type="InterPro" id="IPR003010">
    <property type="entry name" value="C-N_Hydrolase"/>
</dbReference>
<dbReference type="Pfam" id="PF00795">
    <property type="entry name" value="CN_hydrolase"/>
    <property type="match status" value="1"/>
</dbReference>
<dbReference type="PROSITE" id="PS50263">
    <property type="entry name" value="CN_HYDROLASE"/>
    <property type="match status" value="1"/>
</dbReference>
<keyword evidence="1" id="KW-0378">Hydrolase</keyword>
<comment type="caution">
    <text evidence="3">The sequence shown here is derived from an EMBL/GenBank/DDBJ whole genome shotgun (WGS) entry which is preliminary data.</text>
</comment>
<sequence length="288" mass="32623">MTKREVKVGVIQHKWHEDASEHAKAIRDGVEKASKQGAQLVLLQELTLHRYFGDKEKTDFEEISKLAEDLETGPTFQLCSTLAKEYNLYIVGSIYEKASTGKFYNTAIIVNNEGGLKSYTRKQHIPDSEGYREAYFFGPGDSDYPVHDLGFIKIAVPTCWDQWFPEVARIYALKGAELILYPTAIGSEPEDKDFNTQPMWERVMVGHSTANGIFVAAANRVGFEGLITFYGSSFITDAMGNIIAKASRTEPEVVVATLDFEKFDMYRRIFPFLNVRQPETYSLLTQKQ</sequence>
<dbReference type="EMBL" id="JAOPGA020000668">
    <property type="protein sequence ID" value="KAL0480578.1"/>
    <property type="molecule type" value="Genomic_DNA"/>
</dbReference>
<proteinExistence type="predicted"/>
<dbReference type="AlphaFoldDB" id="A0AAW2YUP5"/>
<evidence type="ECO:0000313" key="4">
    <source>
        <dbReference type="Proteomes" id="UP001431209"/>
    </source>
</evidence>
<keyword evidence="4" id="KW-1185">Reference proteome</keyword>
<dbReference type="Gene3D" id="3.60.110.10">
    <property type="entry name" value="Carbon-nitrogen hydrolase"/>
    <property type="match status" value="1"/>
</dbReference>
<dbReference type="CDD" id="cd07573">
    <property type="entry name" value="CPA"/>
    <property type="match status" value="1"/>
</dbReference>
<evidence type="ECO:0000259" key="2">
    <source>
        <dbReference type="PROSITE" id="PS50263"/>
    </source>
</evidence>
<dbReference type="InterPro" id="IPR036526">
    <property type="entry name" value="C-N_Hydrolase_sf"/>
</dbReference>
<dbReference type="PANTHER" id="PTHR43674">
    <property type="entry name" value="NITRILASE C965.09-RELATED"/>
    <property type="match status" value="1"/>
</dbReference>
<dbReference type="Proteomes" id="UP001431209">
    <property type="component" value="Unassembled WGS sequence"/>
</dbReference>
<dbReference type="SUPFAM" id="SSF56317">
    <property type="entry name" value="Carbon-nitrogen hydrolase"/>
    <property type="match status" value="1"/>
</dbReference>